<dbReference type="PANTHER" id="PTHR43342">
    <property type="entry name" value="NADH-QUINONE OXIDOREDUCTASE, E SUBUNIT"/>
    <property type="match status" value="1"/>
</dbReference>
<feature type="binding site" evidence="7">
    <location>
        <position position="81"/>
    </location>
    <ligand>
        <name>[2Fe-2S] cluster</name>
        <dbReference type="ChEBI" id="CHEBI:190135"/>
    </ligand>
</feature>
<dbReference type="GO" id="GO:0051537">
    <property type="term" value="F:2 iron, 2 sulfur cluster binding"/>
    <property type="evidence" value="ECO:0007669"/>
    <property type="project" value="UniProtKB-KW"/>
</dbReference>
<name>A0A1M5XSW3_9FIRM</name>
<dbReference type="InterPro" id="IPR041921">
    <property type="entry name" value="NuoE_N"/>
</dbReference>
<keyword evidence="3 7" id="KW-0479">Metal-binding</keyword>
<keyword evidence="2 7" id="KW-0001">2Fe-2S</keyword>
<keyword evidence="4 7" id="KW-0408">Iron</keyword>
<protein>
    <submittedName>
        <fullName evidence="8">NADH-quinone oxidoreductase subunit E</fullName>
    </submittedName>
</protein>
<dbReference type="InterPro" id="IPR002023">
    <property type="entry name" value="NuoE-like"/>
</dbReference>
<dbReference type="AlphaFoldDB" id="A0A1M5XSW3"/>
<gene>
    <name evidence="8" type="ORF">SAMN02745823_01991</name>
</gene>
<dbReference type="PIRSF" id="PIRSF000216">
    <property type="entry name" value="NADH_DH_24kDa"/>
    <property type="match status" value="1"/>
</dbReference>
<comment type="similarity">
    <text evidence="1">Belongs to the complex I 24 kDa subunit family.</text>
</comment>
<keyword evidence="9" id="KW-1185">Reference proteome</keyword>
<dbReference type="Gene3D" id="1.10.10.1590">
    <property type="entry name" value="NADH-quinone oxidoreductase subunit E"/>
    <property type="match status" value="1"/>
</dbReference>
<dbReference type="EMBL" id="FQXV01000006">
    <property type="protein sequence ID" value="SHI02614.1"/>
    <property type="molecule type" value="Genomic_DNA"/>
</dbReference>
<evidence type="ECO:0000313" key="9">
    <source>
        <dbReference type="Proteomes" id="UP000183995"/>
    </source>
</evidence>
<dbReference type="InterPro" id="IPR028431">
    <property type="entry name" value="NADP_DH_HndA-like"/>
</dbReference>
<proteinExistence type="inferred from homology"/>
<feature type="binding site" evidence="7">
    <location>
        <position position="123"/>
    </location>
    <ligand>
        <name>[2Fe-2S] cluster</name>
        <dbReference type="ChEBI" id="CHEBI:190135"/>
    </ligand>
</feature>
<dbReference type="SUPFAM" id="SSF52833">
    <property type="entry name" value="Thioredoxin-like"/>
    <property type="match status" value="1"/>
</dbReference>
<dbReference type="Pfam" id="PF01257">
    <property type="entry name" value="2Fe-2S_thioredx"/>
    <property type="match status" value="1"/>
</dbReference>
<comment type="cofactor">
    <cofactor evidence="7">
        <name>[2Fe-2S] cluster</name>
        <dbReference type="ChEBI" id="CHEBI:190135"/>
    </cofactor>
    <text evidence="7">Binds 1 [2Fe-2S] cluster.</text>
</comment>
<dbReference type="Proteomes" id="UP000183995">
    <property type="component" value="Unassembled WGS sequence"/>
</dbReference>
<sequence length="163" mass="17984">MSTTATTLKPVHVILDRYDRNPSKLIPILQDIQAEYQYLPEEIMSLVAAELDISPSTVYGVSTFYSHFTLERKGKHILKVCDGTACHVKKSEGILKLLEKELGLGKDVKTTADRLFTLETVACLGACGLAPVVVVDDKVHGLMTPEKTQELLDNIRKEETANG</sequence>
<evidence type="ECO:0000256" key="4">
    <source>
        <dbReference type="ARBA" id="ARBA00023004"/>
    </source>
</evidence>
<dbReference type="STRING" id="1123282.SAMN02745823_01991"/>
<dbReference type="PROSITE" id="PS01099">
    <property type="entry name" value="COMPLEX1_24K"/>
    <property type="match status" value="1"/>
</dbReference>
<evidence type="ECO:0000313" key="8">
    <source>
        <dbReference type="EMBL" id="SHI02614.1"/>
    </source>
</evidence>
<feature type="binding site" evidence="7">
    <location>
        <position position="86"/>
    </location>
    <ligand>
        <name>[2Fe-2S] cluster</name>
        <dbReference type="ChEBI" id="CHEBI:190135"/>
    </ligand>
</feature>
<dbReference type="GO" id="GO:0046872">
    <property type="term" value="F:metal ion binding"/>
    <property type="evidence" value="ECO:0007669"/>
    <property type="project" value="UniProtKB-KW"/>
</dbReference>
<dbReference type="PANTHER" id="PTHR43342:SF1">
    <property type="entry name" value="BIFURCATING [FEFE] HYDROGENASE GAMMA SUBUNIT"/>
    <property type="match status" value="1"/>
</dbReference>
<dbReference type="RefSeq" id="WP_084726385.1">
    <property type="nucleotide sequence ID" value="NZ_FQXV01000006.1"/>
</dbReference>
<reference evidence="8 9" key="1">
    <citation type="submission" date="2016-11" db="EMBL/GenBank/DDBJ databases">
        <authorList>
            <person name="Jaros S."/>
            <person name="Januszkiewicz K."/>
            <person name="Wedrychowicz H."/>
        </authorList>
    </citation>
    <scope>NUCLEOTIDE SEQUENCE [LARGE SCALE GENOMIC DNA]</scope>
    <source>
        <strain evidence="8 9">DSM 10068</strain>
    </source>
</reference>
<organism evidence="8 9">
    <name type="scientific">Sporobacter termitidis DSM 10068</name>
    <dbReference type="NCBI Taxonomy" id="1123282"/>
    <lineage>
        <taxon>Bacteria</taxon>
        <taxon>Bacillati</taxon>
        <taxon>Bacillota</taxon>
        <taxon>Clostridia</taxon>
        <taxon>Eubacteriales</taxon>
        <taxon>Oscillospiraceae</taxon>
        <taxon>Sporobacter</taxon>
    </lineage>
</organism>
<evidence type="ECO:0000256" key="5">
    <source>
        <dbReference type="ARBA" id="ARBA00023014"/>
    </source>
</evidence>
<keyword evidence="5 7" id="KW-0411">Iron-sulfur</keyword>
<feature type="binding site" evidence="7">
    <location>
        <position position="127"/>
    </location>
    <ligand>
        <name>[2Fe-2S] cluster</name>
        <dbReference type="ChEBI" id="CHEBI:190135"/>
    </ligand>
</feature>
<evidence type="ECO:0000256" key="1">
    <source>
        <dbReference type="ARBA" id="ARBA00010643"/>
    </source>
</evidence>
<evidence type="ECO:0000256" key="2">
    <source>
        <dbReference type="ARBA" id="ARBA00022714"/>
    </source>
</evidence>
<dbReference type="CDD" id="cd03064">
    <property type="entry name" value="TRX_Fd_NuoE"/>
    <property type="match status" value="1"/>
</dbReference>
<comment type="cofactor">
    <cofactor evidence="6">
        <name>[2Fe-2S] cluster</name>
        <dbReference type="ChEBI" id="CHEBI:190135"/>
    </cofactor>
</comment>
<evidence type="ECO:0000256" key="6">
    <source>
        <dbReference type="ARBA" id="ARBA00034078"/>
    </source>
</evidence>
<dbReference type="Gene3D" id="3.40.30.10">
    <property type="entry name" value="Glutaredoxin"/>
    <property type="match status" value="1"/>
</dbReference>
<dbReference type="InterPro" id="IPR042128">
    <property type="entry name" value="NuoE_dom"/>
</dbReference>
<evidence type="ECO:0000256" key="3">
    <source>
        <dbReference type="ARBA" id="ARBA00022723"/>
    </source>
</evidence>
<dbReference type="InterPro" id="IPR036249">
    <property type="entry name" value="Thioredoxin-like_sf"/>
</dbReference>
<evidence type="ECO:0000256" key="7">
    <source>
        <dbReference type="PIRSR" id="PIRSR000216-1"/>
    </source>
</evidence>
<dbReference type="GO" id="GO:0016491">
    <property type="term" value="F:oxidoreductase activity"/>
    <property type="evidence" value="ECO:0007669"/>
    <property type="project" value="InterPro"/>
</dbReference>
<accession>A0A1M5XSW3</accession>